<gene>
    <name evidence="4" type="ORF">C5167_002264</name>
</gene>
<dbReference type="PANTHER" id="PTHR23023">
    <property type="entry name" value="DIMETHYLANILINE MONOOXYGENASE"/>
    <property type="match status" value="1"/>
</dbReference>
<dbReference type="Proteomes" id="UP000316621">
    <property type="component" value="Chromosome 9"/>
</dbReference>
<name>A0A4Y7L1M4_PAPSO</name>
<dbReference type="Gramene" id="RZC78095">
    <property type="protein sequence ID" value="RZC78095"/>
    <property type="gene ID" value="C5167_002264"/>
</dbReference>
<keyword evidence="5" id="KW-1185">Reference proteome</keyword>
<accession>A0A4Y7L1M4</accession>
<organism evidence="4 5">
    <name type="scientific">Papaver somniferum</name>
    <name type="common">Opium poppy</name>
    <dbReference type="NCBI Taxonomy" id="3469"/>
    <lineage>
        <taxon>Eukaryota</taxon>
        <taxon>Viridiplantae</taxon>
        <taxon>Streptophyta</taxon>
        <taxon>Embryophyta</taxon>
        <taxon>Tracheophyta</taxon>
        <taxon>Spermatophyta</taxon>
        <taxon>Magnoliopsida</taxon>
        <taxon>Ranunculales</taxon>
        <taxon>Papaveraceae</taxon>
        <taxon>Papaveroideae</taxon>
        <taxon>Papaver</taxon>
    </lineage>
</organism>
<evidence type="ECO:0000256" key="3">
    <source>
        <dbReference type="ARBA" id="ARBA00023002"/>
    </source>
</evidence>
<dbReference type="AlphaFoldDB" id="A0A4Y7L1M4"/>
<proteinExistence type="predicted"/>
<dbReference type="Gene3D" id="3.50.50.60">
    <property type="entry name" value="FAD/NAD(P)-binding domain"/>
    <property type="match status" value="3"/>
</dbReference>
<evidence type="ECO:0000313" key="4">
    <source>
        <dbReference type="EMBL" id="RZC78095.1"/>
    </source>
</evidence>
<evidence type="ECO:0000256" key="2">
    <source>
        <dbReference type="ARBA" id="ARBA00022827"/>
    </source>
</evidence>
<keyword evidence="3" id="KW-0560">Oxidoreductase</keyword>
<dbReference type="Pfam" id="PF13450">
    <property type="entry name" value="NAD_binding_8"/>
    <property type="match status" value="1"/>
</dbReference>
<dbReference type="InterPro" id="IPR036188">
    <property type="entry name" value="FAD/NAD-bd_sf"/>
</dbReference>
<evidence type="ECO:0000313" key="5">
    <source>
        <dbReference type="Proteomes" id="UP000316621"/>
    </source>
</evidence>
<keyword evidence="2" id="KW-0274">FAD</keyword>
<dbReference type="InterPro" id="IPR050346">
    <property type="entry name" value="FMO-like"/>
</dbReference>
<protein>
    <submittedName>
        <fullName evidence="4">Uncharacterized protein</fullName>
    </submittedName>
</protein>
<dbReference type="EMBL" id="CM010723">
    <property type="protein sequence ID" value="RZC78095.1"/>
    <property type="molecule type" value="Genomic_DNA"/>
</dbReference>
<dbReference type="GO" id="GO:0016491">
    <property type="term" value="F:oxidoreductase activity"/>
    <property type="evidence" value="ECO:0007669"/>
    <property type="project" value="UniProtKB-KW"/>
</dbReference>
<sequence length="268" mass="29226">MSSPAYGGGDIRGFSKPLISTMNSRIPSSLTSKNVAVIGAGAAGLVAAGELHREGHTTVVFERKNLWVSEITHKEVLHYLEDFANDSKLIELIRFETEVFHVGLLEDDDKDGEKWVVRSAEKMRGGGGEAVDEVSMVWLFVMGIILSQILLKFQVVFVIGMSASGQDVSRDIAEVAKEVHVAGRSLTEGVPTKLQGHENMWLHSTTQRRRGDLLTIDRTAQIESTHDGGRVAFQDGNSVAADAILHFTGLGHIGGSCTFFIPDQFIHD</sequence>
<keyword evidence="1" id="KW-0285">Flavoprotein</keyword>
<reference evidence="4 5" key="1">
    <citation type="journal article" date="2018" name="Science">
        <title>The opium poppy genome and morphinan production.</title>
        <authorList>
            <person name="Guo L."/>
            <person name="Winzer T."/>
            <person name="Yang X."/>
            <person name="Li Y."/>
            <person name="Ning Z."/>
            <person name="He Z."/>
            <person name="Teodor R."/>
            <person name="Lu Y."/>
            <person name="Bowser T.A."/>
            <person name="Graham I.A."/>
            <person name="Ye K."/>
        </authorList>
    </citation>
    <scope>NUCLEOTIDE SEQUENCE [LARGE SCALE GENOMIC DNA]</scope>
    <source>
        <strain evidence="5">cv. HN1</strain>
        <tissue evidence="4">Leaves</tissue>
    </source>
</reference>
<dbReference type="OMA" id="AGHRERW"/>
<dbReference type="SUPFAM" id="SSF51905">
    <property type="entry name" value="FAD/NAD(P)-binding domain"/>
    <property type="match status" value="1"/>
</dbReference>
<evidence type="ECO:0000256" key="1">
    <source>
        <dbReference type="ARBA" id="ARBA00022630"/>
    </source>
</evidence>